<name>F0F3B7_9BACT</name>
<dbReference type="Proteomes" id="UP000005697">
    <property type="component" value="Unassembled WGS sequence"/>
</dbReference>
<keyword evidence="2" id="KW-1185">Reference proteome</keyword>
<gene>
    <name evidence="1" type="ORF">HMPREF9141_0083</name>
</gene>
<proteinExistence type="predicted"/>
<dbReference type="AlphaFoldDB" id="F0F3B7"/>
<accession>F0F3B7</accession>
<comment type="caution">
    <text evidence="1">The sequence shown here is derived from an EMBL/GenBank/DDBJ whole genome shotgun (WGS) entry which is preliminary data.</text>
</comment>
<sequence length="61" mass="6558">MSIKITFVLSGGCEEAICSETEGGTNETGKGTGLKRGSKSLIDRHIEILQEKVPDNIPRGR</sequence>
<evidence type="ECO:0000313" key="1">
    <source>
        <dbReference type="EMBL" id="EGC21333.1"/>
    </source>
</evidence>
<evidence type="ECO:0000313" key="2">
    <source>
        <dbReference type="Proteomes" id="UP000005697"/>
    </source>
</evidence>
<protein>
    <submittedName>
        <fullName evidence="1">Uncharacterized protein</fullName>
    </submittedName>
</protein>
<dbReference type="HOGENOM" id="CLU_2918864_0_0_10"/>
<dbReference type="EMBL" id="AEWX01000001">
    <property type="protein sequence ID" value="EGC21333.1"/>
    <property type="molecule type" value="Genomic_DNA"/>
</dbReference>
<reference evidence="1 2" key="1">
    <citation type="submission" date="2011-01" db="EMBL/GenBank/DDBJ databases">
        <authorList>
            <person name="Muzny D."/>
            <person name="Qin X."/>
            <person name="Deng J."/>
            <person name="Jiang H."/>
            <person name="Liu Y."/>
            <person name="Qu J."/>
            <person name="Song X.-Z."/>
            <person name="Zhang L."/>
            <person name="Thornton R."/>
            <person name="Coyle M."/>
            <person name="Francisco L."/>
            <person name="Jackson L."/>
            <person name="Javaid M."/>
            <person name="Korchina V."/>
            <person name="Kovar C."/>
            <person name="Mata R."/>
            <person name="Mathew T."/>
            <person name="Ngo R."/>
            <person name="Nguyen L."/>
            <person name="Nguyen N."/>
            <person name="Okwuonu G."/>
            <person name="Ongeri F."/>
            <person name="Pham C."/>
            <person name="Simmons D."/>
            <person name="Wilczek-Boney K."/>
            <person name="Hale W."/>
            <person name="Jakkamsetti A."/>
            <person name="Pham P."/>
            <person name="Ruth R."/>
            <person name="San Lucas F."/>
            <person name="Warren J."/>
            <person name="Zhang J."/>
            <person name="Zhao Z."/>
            <person name="Zhou C."/>
            <person name="Zhu D."/>
            <person name="Lee S."/>
            <person name="Bess C."/>
            <person name="Blankenburg K."/>
            <person name="Forbes L."/>
            <person name="Fu Q."/>
            <person name="Gubbala S."/>
            <person name="Hirani K."/>
            <person name="Jayaseelan J.C."/>
            <person name="Lara F."/>
            <person name="Munidasa M."/>
            <person name="Palculict T."/>
            <person name="Patil S."/>
            <person name="Pu L.-L."/>
            <person name="Saada N."/>
            <person name="Tang L."/>
            <person name="Weissenberger G."/>
            <person name="Zhu Y."/>
            <person name="Hemphill L."/>
            <person name="Shang Y."/>
            <person name="Youmans B."/>
            <person name="Ayvaz T."/>
            <person name="Ross M."/>
            <person name="Santibanez J."/>
            <person name="Aqrawi P."/>
            <person name="Gross S."/>
            <person name="Joshi V."/>
            <person name="Fowler G."/>
            <person name="Nazareth L."/>
            <person name="Reid J."/>
            <person name="Worley K."/>
            <person name="Petrosino J."/>
            <person name="Highlander S."/>
            <person name="Gibbs R."/>
        </authorList>
    </citation>
    <scope>NUCLEOTIDE SEQUENCE [LARGE SCALE GENOMIC DNA]</scope>
    <source>
        <strain evidence="1 2">DSM 16608</strain>
    </source>
</reference>
<organism evidence="1 2">
    <name type="scientific">Prevotella multiformis DSM 16608</name>
    <dbReference type="NCBI Taxonomy" id="888743"/>
    <lineage>
        <taxon>Bacteria</taxon>
        <taxon>Pseudomonadati</taxon>
        <taxon>Bacteroidota</taxon>
        <taxon>Bacteroidia</taxon>
        <taxon>Bacteroidales</taxon>
        <taxon>Prevotellaceae</taxon>
        <taxon>Prevotella</taxon>
    </lineage>
</organism>